<keyword evidence="3" id="KW-1185">Reference proteome</keyword>
<feature type="region of interest" description="Disordered" evidence="1">
    <location>
        <begin position="91"/>
        <end position="197"/>
    </location>
</feature>
<gene>
    <name evidence="2" type="ORF">DNG_10383</name>
</gene>
<dbReference type="AlphaFoldDB" id="A0AAE8N8Z3"/>
<feature type="compositionally biased region" description="Basic and acidic residues" evidence="1">
    <location>
        <begin position="91"/>
        <end position="113"/>
    </location>
</feature>
<evidence type="ECO:0000256" key="1">
    <source>
        <dbReference type="SAM" id="MobiDB-lite"/>
    </source>
</evidence>
<accession>A0AAE8N8Z3</accession>
<protein>
    <submittedName>
        <fullName evidence="2">Uncharacterized protein</fullName>
    </submittedName>
</protein>
<dbReference type="Pfam" id="PF12720">
    <property type="entry name" value="DUF3807"/>
    <property type="match status" value="1"/>
</dbReference>
<organism evidence="2 3">
    <name type="scientific">Cephalotrichum gorgonifer</name>
    <dbReference type="NCBI Taxonomy" id="2041049"/>
    <lineage>
        <taxon>Eukaryota</taxon>
        <taxon>Fungi</taxon>
        <taxon>Dikarya</taxon>
        <taxon>Ascomycota</taxon>
        <taxon>Pezizomycotina</taxon>
        <taxon>Sordariomycetes</taxon>
        <taxon>Hypocreomycetidae</taxon>
        <taxon>Microascales</taxon>
        <taxon>Microascaceae</taxon>
        <taxon>Cephalotrichum</taxon>
    </lineage>
</organism>
<dbReference type="EMBL" id="ONZQ02000023">
    <property type="protein sequence ID" value="SPO07688.1"/>
    <property type="molecule type" value="Genomic_DNA"/>
</dbReference>
<dbReference type="PANTHER" id="PTHR40642">
    <property type="entry name" value="YALI0F31295P"/>
    <property type="match status" value="1"/>
</dbReference>
<proteinExistence type="predicted"/>
<dbReference type="InterPro" id="IPR024526">
    <property type="entry name" value="DUF3807"/>
</dbReference>
<dbReference type="PANTHER" id="PTHR40642:SF1">
    <property type="entry name" value="YALI0F31295P"/>
    <property type="match status" value="1"/>
</dbReference>
<reference evidence="2" key="1">
    <citation type="submission" date="2018-03" db="EMBL/GenBank/DDBJ databases">
        <authorList>
            <person name="Guldener U."/>
        </authorList>
    </citation>
    <scope>NUCLEOTIDE SEQUENCE</scope>
</reference>
<sequence length="197" mass="21841">MSAAGQGTFRVPQLSDDDFSTFFETHFSNEVVKAFHSQFFNPSQGALEHGLPEGCANDQAAPALGEEDDGLGYYPDGVKRTLTDEQIEIFRHSELHAIEREKEKEEERRKLEELTPSAAAAPSDNHYDDATDAGGLGGSEEGEAQGEPQDQVQTTSANKKKRKRKGKNGNQPKEQKPDLRKRTWDVVETGLDSLDYD</sequence>
<feature type="compositionally biased region" description="Basic and acidic residues" evidence="1">
    <location>
        <begin position="173"/>
        <end position="185"/>
    </location>
</feature>
<comment type="caution">
    <text evidence="2">The sequence shown here is derived from an EMBL/GenBank/DDBJ whole genome shotgun (WGS) entry which is preliminary data.</text>
</comment>
<name>A0AAE8N8Z3_9PEZI</name>
<feature type="region of interest" description="Disordered" evidence="1">
    <location>
        <begin position="50"/>
        <end position="77"/>
    </location>
</feature>
<evidence type="ECO:0000313" key="3">
    <source>
        <dbReference type="Proteomes" id="UP001187682"/>
    </source>
</evidence>
<feature type="compositionally biased region" description="Polar residues" evidence="1">
    <location>
        <begin position="148"/>
        <end position="157"/>
    </location>
</feature>
<evidence type="ECO:0000313" key="2">
    <source>
        <dbReference type="EMBL" id="SPO07688.1"/>
    </source>
</evidence>
<feature type="compositionally biased region" description="Basic residues" evidence="1">
    <location>
        <begin position="158"/>
        <end position="167"/>
    </location>
</feature>
<dbReference type="Proteomes" id="UP001187682">
    <property type="component" value="Unassembled WGS sequence"/>
</dbReference>